<evidence type="ECO:0000256" key="2">
    <source>
        <dbReference type="ARBA" id="ARBA00005417"/>
    </source>
</evidence>
<proteinExistence type="inferred from homology"/>
<comment type="subcellular location">
    <subcellularLocation>
        <location evidence="1">Cell membrane</location>
        <topology evidence="1">Peripheral membrane protein</topology>
    </subcellularLocation>
</comment>
<dbReference type="GO" id="GO:0005886">
    <property type="term" value="C:plasma membrane"/>
    <property type="evidence" value="ECO:0007669"/>
    <property type="project" value="UniProtKB-SubCell"/>
</dbReference>
<keyword evidence="6" id="KW-0046">Antibiotic resistance</keyword>
<name>A0A179B712_9ACTO</name>
<keyword evidence="9" id="KW-1185">Reference proteome</keyword>
<gene>
    <name evidence="8" type="ORF">A4H34_06810</name>
</gene>
<dbReference type="OrthoDB" id="9804819at2"/>
<dbReference type="STRING" id="1823756.A4H34_06810"/>
<evidence type="ECO:0000256" key="1">
    <source>
        <dbReference type="ARBA" id="ARBA00004202"/>
    </source>
</evidence>
<dbReference type="RefSeq" id="WP_064231473.1">
    <property type="nucleotide sequence ID" value="NZ_LVZK01000001.1"/>
</dbReference>
<dbReference type="InterPro" id="IPR017871">
    <property type="entry name" value="ABC_transporter-like_CS"/>
</dbReference>
<evidence type="ECO:0000256" key="5">
    <source>
        <dbReference type="ARBA" id="ARBA00022840"/>
    </source>
</evidence>
<dbReference type="PANTHER" id="PTHR42711">
    <property type="entry name" value="ABC TRANSPORTER ATP-BINDING PROTEIN"/>
    <property type="match status" value="1"/>
</dbReference>
<keyword evidence="4" id="KW-0547">Nucleotide-binding</keyword>
<dbReference type="Pfam" id="PF00005">
    <property type="entry name" value="ABC_tran"/>
    <property type="match status" value="1"/>
</dbReference>
<evidence type="ECO:0000256" key="4">
    <source>
        <dbReference type="ARBA" id="ARBA00022741"/>
    </source>
</evidence>
<dbReference type="GO" id="GO:0005524">
    <property type="term" value="F:ATP binding"/>
    <property type="evidence" value="ECO:0007669"/>
    <property type="project" value="UniProtKB-KW"/>
</dbReference>
<keyword evidence="3" id="KW-0813">Transport</keyword>
<dbReference type="InterPro" id="IPR027417">
    <property type="entry name" value="P-loop_NTPase"/>
</dbReference>
<dbReference type="InterPro" id="IPR003439">
    <property type="entry name" value="ABC_transporter-like_ATP-bd"/>
</dbReference>
<keyword evidence="5 8" id="KW-0067">ATP-binding</keyword>
<organism evidence="8 9">
    <name type="scientific">Peptidiphaga gingivicola</name>
    <dbReference type="NCBI Taxonomy" id="2741497"/>
    <lineage>
        <taxon>Bacteria</taxon>
        <taxon>Bacillati</taxon>
        <taxon>Actinomycetota</taxon>
        <taxon>Actinomycetes</taxon>
        <taxon>Actinomycetales</taxon>
        <taxon>Actinomycetaceae</taxon>
        <taxon>Peptidiphaga</taxon>
    </lineage>
</organism>
<dbReference type="PROSITE" id="PS00211">
    <property type="entry name" value="ABC_TRANSPORTER_1"/>
    <property type="match status" value="1"/>
</dbReference>
<evidence type="ECO:0000313" key="8">
    <source>
        <dbReference type="EMBL" id="OAP86814.1"/>
    </source>
</evidence>
<evidence type="ECO:0000313" key="9">
    <source>
        <dbReference type="Proteomes" id="UP000078368"/>
    </source>
</evidence>
<dbReference type="GO" id="GO:0016887">
    <property type="term" value="F:ATP hydrolysis activity"/>
    <property type="evidence" value="ECO:0007669"/>
    <property type="project" value="InterPro"/>
</dbReference>
<dbReference type="SMART" id="SM00382">
    <property type="entry name" value="AAA"/>
    <property type="match status" value="1"/>
</dbReference>
<feature type="domain" description="ABC transporter" evidence="7">
    <location>
        <begin position="18"/>
        <end position="243"/>
    </location>
</feature>
<evidence type="ECO:0000256" key="3">
    <source>
        <dbReference type="ARBA" id="ARBA00022448"/>
    </source>
</evidence>
<protein>
    <submittedName>
        <fullName evidence="8">Multidrug ABC transporter ATP-binding protein</fullName>
    </submittedName>
</protein>
<dbReference type="SUPFAM" id="SSF52540">
    <property type="entry name" value="P-loop containing nucleoside triphosphate hydrolases"/>
    <property type="match status" value="1"/>
</dbReference>
<dbReference type="InterPro" id="IPR050763">
    <property type="entry name" value="ABC_transporter_ATP-binding"/>
</dbReference>
<dbReference type="GO" id="GO:0046677">
    <property type="term" value="P:response to antibiotic"/>
    <property type="evidence" value="ECO:0007669"/>
    <property type="project" value="UniProtKB-KW"/>
</dbReference>
<dbReference type="CDD" id="cd03230">
    <property type="entry name" value="ABC_DR_subfamily_A"/>
    <property type="match status" value="1"/>
</dbReference>
<evidence type="ECO:0000259" key="7">
    <source>
        <dbReference type="PROSITE" id="PS50893"/>
    </source>
</evidence>
<reference evidence="8 9" key="1">
    <citation type="submission" date="2016-04" db="EMBL/GenBank/DDBJ databases">
        <title>Peptidophaga gingivicola gen. nov., sp. nov., isolated from human subgingival plaque.</title>
        <authorList>
            <person name="Beall C.J."/>
            <person name="Mokrzan E.M."/>
            <person name="Griffen A.L."/>
            <person name="Leys E.J."/>
        </authorList>
    </citation>
    <scope>NUCLEOTIDE SEQUENCE [LARGE SCALE GENOMIC DNA]</scope>
    <source>
        <strain evidence="8 9">BA112</strain>
    </source>
</reference>
<sequence length="318" mass="33561">MSARISTDVRGPTGAPAVAVESLTKKFDDLVAVDDVSFDVADREIFGIIGPNGAGKTTLMECLEGLQRRTSGAARVLGADPDVADRSWRARVGVQLQSSALPTKIKVGEVIDLFGSFYEDPREADELIAELGLSGKKGSYVEKLSGGQRQRVSIALALVSRPEIVFLDELTTALDPQARLAMWDVVRSIRDAGCTVVMTTHYMEEAEALCDRVAIVDRGRIIALDTVAGLVAGLGGASLVTLKTDRPVRPETLANIAGISNASIDGLTVRLHSAGGFPGEAVRAIEGAGAAVEEIETSKASLEDVFLALTGRAMREGN</sequence>
<dbReference type="PROSITE" id="PS50893">
    <property type="entry name" value="ABC_TRANSPORTER_2"/>
    <property type="match status" value="1"/>
</dbReference>
<dbReference type="AlphaFoldDB" id="A0A179B712"/>
<evidence type="ECO:0000256" key="6">
    <source>
        <dbReference type="ARBA" id="ARBA00023251"/>
    </source>
</evidence>
<comment type="similarity">
    <text evidence="2">Belongs to the ABC transporter superfamily.</text>
</comment>
<dbReference type="Gene3D" id="3.40.50.300">
    <property type="entry name" value="P-loop containing nucleotide triphosphate hydrolases"/>
    <property type="match status" value="1"/>
</dbReference>
<accession>A0A179B712</accession>
<comment type="caution">
    <text evidence="8">The sequence shown here is derived from an EMBL/GenBank/DDBJ whole genome shotgun (WGS) entry which is preliminary data.</text>
</comment>
<dbReference type="PANTHER" id="PTHR42711:SF5">
    <property type="entry name" value="ABC TRANSPORTER ATP-BINDING PROTEIN NATA"/>
    <property type="match status" value="1"/>
</dbReference>
<dbReference type="EMBL" id="LVZK01000001">
    <property type="protein sequence ID" value="OAP86814.1"/>
    <property type="molecule type" value="Genomic_DNA"/>
</dbReference>
<dbReference type="Proteomes" id="UP000078368">
    <property type="component" value="Unassembled WGS sequence"/>
</dbReference>
<dbReference type="InterPro" id="IPR003593">
    <property type="entry name" value="AAA+_ATPase"/>
</dbReference>